<feature type="region of interest" description="Disordered" evidence="1">
    <location>
        <begin position="116"/>
        <end position="141"/>
    </location>
</feature>
<organism evidence="3 4">
    <name type="scientific">Pyxidicoccus parkwayensis</name>
    <dbReference type="NCBI Taxonomy" id="2813578"/>
    <lineage>
        <taxon>Bacteria</taxon>
        <taxon>Pseudomonadati</taxon>
        <taxon>Myxococcota</taxon>
        <taxon>Myxococcia</taxon>
        <taxon>Myxococcales</taxon>
        <taxon>Cystobacterineae</taxon>
        <taxon>Myxococcaceae</taxon>
        <taxon>Pyxidicoccus</taxon>
    </lineage>
</organism>
<evidence type="ECO:0000313" key="3">
    <source>
        <dbReference type="EMBL" id="QSQ27416.1"/>
    </source>
</evidence>
<proteinExistence type="predicted"/>
<evidence type="ECO:0000256" key="2">
    <source>
        <dbReference type="SAM" id="SignalP"/>
    </source>
</evidence>
<keyword evidence="4" id="KW-1185">Reference proteome</keyword>
<sequence>MTHRAHTFARYVATFLVALWACQPVGALLHAKAAHAHRFCPQHQAFEESASGTGAGLSRLAAARNPQLSAVPETGTDTTGLLHEACPLLTSSARDEVLTSRPMMLTLERLAVSIPATAPPRGSPPLAVLATAPKASPPTRG</sequence>
<evidence type="ECO:0008006" key="5">
    <source>
        <dbReference type="Google" id="ProtNLM"/>
    </source>
</evidence>
<evidence type="ECO:0000313" key="4">
    <source>
        <dbReference type="Proteomes" id="UP000662747"/>
    </source>
</evidence>
<evidence type="ECO:0000256" key="1">
    <source>
        <dbReference type="SAM" id="MobiDB-lite"/>
    </source>
</evidence>
<feature type="chain" id="PRO_5045304766" description="Lipoprotein" evidence="2">
    <location>
        <begin position="28"/>
        <end position="141"/>
    </location>
</feature>
<dbReference type="RefSeq" id="WP_206728937.1">
    <property type="nucleotide sequence ID" value="NZ_CP071090.1"/>
</dbReference>
<name>A0ABX7PAC0_9BACT</name>
<reference evidence="3 4" key="1">
    <citation type="submission" date="2021-02" db="EMBL/GenBank/DDBJ databases">
        <title>De Novo genome assembly of isolated myxobacteria.</title>
        <authorList>
            <person name="Stevens D.C."/>
        </authorList>
    </citation>
    <scope>NUCLEOTIDE SEQUENCE [LARGE SCALE GENOMIC DNA]</scope>
    <source>
        <strain evidence="4">SCPEA02</strain>
    </source>
</reference>
<feature type="signal peptide" evidence="2">
    <location>
        <begin position="1"/>
        <end position="27"/>
    </location>
</feature>
<dbReference type="EMBL" id="CP071090">
    <property type="protein sequence ID" value="QSQ27416.1"/>
    <property type="molecule type" value="Genomic_DNA"/>
</dbReference>
<gene>
    <name evidence="3" type="ORF">JY651_21980</name>
</gene>
<dbReference type="Proteomes" id="UP000662747">
    <property type="component" value="Chromosome"/>
</dbReference>
<protein>
    <recommendedName>
        <fullName evidence="5">Lipoprotein</fullName>
    </recommendedName>
</protein>
<accession>A0ABX7PAC0</accession>
<keyword evidence="2" id="KW-0732">Signal</keyword>